<dbReference type="AlphaFoldDB" id="A0A4Q7TKL1"/>
<keyword evidence="2" id="KW-0732">Signal</keyword>
<dbReference type="OrthoDB" id="4990809at2"/>
<evidence type="ECO:0000313" key="4">
    <source>
        <dbReference type="Proteomes" id="UP000291832"/>
    </source>
</evidence>
<feature type="signal peptide" evidence="2">
    <location>
        <begin position="1"/>
        <end position="31"/>
    </location>
</feature>
<evidence type="ECO:0000313" key="3">
    <source>
        <dbReference type="EMBL" id="RZT60953.1"/>
    </source>
</evidence>
<gene>
    <name evidence="3" type="ORF">EV139_2699</name>
</gene>
<evidence type="ECO:0000256" key="1">
    <source>
        <dbReference type="SAM" id="MobiDB-lite"/>
    </source>
</evidence>
<protein>
    <recommendedName>
        <fullName evidence="5">Lipoprotein</fullName>
    </recommendedName>
</protein>
<evidence type="ECO:0008006" key="5">
    <source>
        <dbReference type="Google" id="ProtNLM"/>
    </source>
</evidence>
<evidence type="ECO:0000256" key="2">
    <source>
        <dbReference type="SAM" id="SignalP"/>
    </source>
</evidence>
<dbReference type="RefSeq" id="WP_130454897.1">
    <property type="nucleotide sequence ID" value="NZ_QYAG01000003.1"/>
</dbReference>
<organism evidence="3 4">
    <name type="scientific">Leucobacter luti</name>
    <dbReference type="NCBI Taxonomy" id="340320"/>
    <lineage>
        <taxon>Bacteria</taxon>
        <taxon>Bacillati</taxon>
        <taxon>Actinomycetota</taxon>
        <taxon>Actinomycetes</taxon>
        <taxon>Micrococcales</taxon>
        <taxon>Microbacteriaceae</taxon>
        <taxon>Leucobacter</taxon>
    </lineage>
</organism>
<feature type="region of interest" description="Disordered" evidence="1">
    <location>
        <begin position="33"/>
        <end position="83"/>
    </location>
</feature>
<comment type="caution">
    <text evidence="3">The sequence shown here is derived from an EMBL/GenBank/DDBJ whole genome shotgun (WGS) entry which is preliminary data.</text>
</comment>
<accession>A0A4Q7TKL1</accession>
<name>A0A4Q7TKL1_9MICO</name>
<sequence>MANITGLRRLALTAGSILIGATLVGTLTACAPEPGASVGTEAPTASGHGPEEKPEGGSGESWTEQDSPDDFAKESELPASFPKDQFVFPESAVIDDTGARSDTEWFIVFRAADQASADVLWESIVSASGFARSDEVTEPDGGGRSAELRSQTLAVSALTIPQPDGTILLSYDVTAA</sequence>
<keyword evidence="4" id="KW-1185">Reference proteome</keyword>
<dbReference type="EMBL" id="SHKI01000007">
    <property type="protein sequence ID" value="RZT60953.1"/>
    <property type="molecule type" value="Genomic_DNA"/>
</dbReference>
<feature type="chain" id="PRO_5020289602" description="Lipoprotein" evidence="2">
    <location>
        <begin position="32"/>
        <end position="176"/>
    </location>
</feature>
<dbReference type="Proteomes" id="UP000291832">
    <property type="component" value="Unassembled WGS sequence"/>
</dbReference>
<proteinExistence type="predicted"/>
<reference evidence="3 4" key="1">
    <citation type="journal article" date="2015" name="Stand. Genomic Sci.">
        <title>Genomic Encyclopedia of Bacterial and Archaeal Type Strains, Phase III: the genomes of soil and plant-associated and newly described type strains.</title>
        <authorList>
            <person name="Whitman W.B."/>
            <person name="Woyke T."/>
            <person name="Klenk H.P."/>
            <person name="Zhou Y."/>
            <person name="Lilburn T.G."/>
            <person name="Beck B.J."/>
            <person name="De Vos P."/>
            <person name="Vandamme P."/>
            <person name="Eisen J.A."/>
            <person name="Garrity G."/>
            <person name="Hugenholtz P."/>
            <person name="Kyrpides N.C."/>
        </authorList>
    </citation>
    <scope>NUCLEOTIDE SEQUENCE [LARGE SCALE GENOMIC DNA]</scope>
    <source>
        <strain evidence="3 4">RF6</strain>
    </source>
</reference>